<reference evidence="4" key="1">
    <citation type="journal article" date="2019" name="Int. J. Syst. Evol. Microbiol.">
        <title>The Global Catalogue of Microorganisms (GCM) 10K type strain sequencing project: providing services to taxonomists for standard genome sequencing and annotation.</title>
        <authorList>
            <consortium name="The Broad Institute Genomics Platform"/>
            <consortium name="The Broad Institute Genome Sequencing Center for Infectious Disease"/>
            <person name="Wu L."/>
            <person name="Ma J."/>
        </authorList>
    </citation>
    <scope>NUCLEOTIDE SEQUENCE [LARGE SCALE GENOMIC DNA]</scope>
    <source>
        <strain evidence="4">JCM 18304</strain>
    </source>
</reference>
<dbReference type="Proteomes" id="UP001501570">
    <property type="component" value="Unassembled WGS sequence"/>
</dbReference>
<feature type="region of interest" description="Disordered" evidence="1">
    <location>
        <begin position="423"/>
        <end position="442"/>
    </location>
</feature>
<evidence type="ECO:0000256" key="1">
    <source>
        <dbReference type="SAM" id="MobiDB-lite"/>
    </source>
</evidence>
<dbReference type="Pfam" id="PF20530">
    <property type="entry name" value="DUF6745"/>
    <property type="match status" value="1"/>
</dbReference>
<evidence type="ECO:0000313" key="4">
    <source>
        <dbReference type="Proteomes" id="UP001501570"/>
    </source>
</evidence>
<accession>A0ABP9RNN3</accession>
<proteinExistence type="predicted"/>
<gene>
    <name evidence="3" type="ORF">GCM10023322_13380</name>
</gene>
<evidence type="ECO:0000313" key="3">
    <source>
        <dbReference type="EMBL" id="GAA5180635.1"/>
    </source>
</evidence>
<feature type="domain" description="DUF6745" evidence="2">
    <location>
        <begin position="288"/>
        <end position="452"/>
    </location>
</feature>
<comment type="caution">
    <text evidence="3">The sequence shown here is derived from an EMBL/GenBank/DDBJ whole genome shotgun (WGS) entry which is preliminary data.</text>
</comment>
<dbReference type="InterPro" id="IPR046633">
    <property type="entry name" value="DUF6745"/>
</dbReference>
<dbReference type="RefSeq" id="WP_345627083.1">
    <property type="nucleotide sequence ID" value="NZ_BAABJQ010000003.1"/>
</dbReference>
<name>A0ABP9RNN3_9ACTN</name>
<dbReference type="EMBL" id="BAABJQ010000003">
    <property type="protein sequence ID" value="GAA5180635.1"/>
    <property type="molecule type" value="Genomic_DNA"/>
</dbReference>
<organism evidence="3 4">
    <name type="scientific">Rugosimonospora acidiphila</name>
    <dbReference type="NCBI Taxonomy" id="556531"/>
    <lineage>
        <taxon>Bacteria</taxon>
        <taxon>Bacillati</taxon>
        <taxon>Actinomycetota</taxon>
        <taxon>Actinomycetes</taxon>
        <taxon>Micromonosporales</taxon>
        <taxon>Micromonosporaceae</taxon>
        <taxon>Rugosimonospora</taxon>
    </lineage>
</organism>
<sequence>MANPQVRSLTGEQWHLVDQVRAEWLTHALATRPADRAAAEYAIARLYELRGLGPPRFVWVDSPASGSLALWLLSGVTTEEGTPLTATLREALSDPLWDALGGRLRDSVSASLAESIADLLPRTGRPRDLLRDPYRSFAEAATGLFGLDLLSGYPPWWEWATLFRNVRRMPEPVRRQRLRDASLGDALRRAVDRQLHPSLRRTIERSWAPIDLENVLRAQRQLLRDALLTKLGDPAGWEGDAVRSSLARSLRASATAQRGGLGELGWVARYDLYHRIGAVDYHPNALLRLNLVADAVRAAGRWWPHPAACVVAERPFRLAVEQTESGLRLHSAQGPALAYRDGFAGYAWHGVPVRPQVIGGEVTGRDWERESEPDVRRAIAERMGYDWLLGRVPAQRIATDESGTLWQLPHDLVLLEATGEAPGVPGPARRRVVPAPPGQRVPRDAARVAFGAEKP</sequence>
<keyword evidence="4" id="KW-1185">Reference proteome</keyword>
<evidence type="ECO:0000259" key="2">
    <source>
        <dbReference type="Pfam" id="PF20530"/>
    </source>
</evidence>
<protein>
    <recommendedName>
        <fullName evidence="2">DUF6745 domain-containing protein</fullName>
    </recommendedName>
</protein>